<proteinExistence type="predicted"/>
<keyword evidence="2" id="KW-1185">Reference proteome</keyword>
<protein>
    <submittedName>
        <fullName evidence="1">Uncharacterized protein</fullName>
    </submittedName>
</protein>
<reference evidence="1" key="1">
    <citation type="submission" date="2020-08" db="EMBL/GenBank/DDBJ databases">
        <title>Multicomponent nature underlies the extraordinary mechanical properties of spider dragline silk.</title>
        <authorList>
            <person name="Kono N."/>
            <person name="Nakamura H."/>
            <person name="Mori M."/>
            <person name="Yoshida Y."/>
            <person name="Ohtoshi R."/>
            <person name="Malay A.D."/>
            <person name="Moran D.A.P."/>
            <person name="Tomita M."/>
            <person name="Numata K."/>
            <person name="Arakawa K."/>
        </authorList>
    </citation>
    <scope>NUCLEOTIDE SEQUENCE</scope>
</reference>
<name>A0A8X6PU58_NEPPI</name>
<gene>
    <name evidence="1" type="ORF">NPIL_124501</name>
</gene>
<comment type="caution">
    <text evidence="1">The sequence shown here is derived from an EMBL/GenBank/DDBJ whole genome shotgun (WGS) entry which is preliminary data.</text>
</comment>
<dbReference type="Proteomes" id="UP000887013">
    <property type="component" value="Unassembled WGS sequence"/>
</dbReference>
<evidence type="ECO:0000313" key="1">
    <source>
        <dbReference type="EMBL" id="GFT89719.1"/>
    </source>
</evidence>
<evidence type="ECO:0000313" key="2">
    <source>
        <dbReference type="Proteomes" id="UP000887013"/>
    </source>
</evidence>
<sequence>MRRAFRRHLVAIAATANAQAAMQDVTHRTAFGTLPHGISLPARRIWTHRPTWFFSRPRMDKITRMRPHACAWHAHSASHRRYPHARISRSRHKCRNLRSQMNVISRGI</sequence>
<organism evidence="1 2">
    <name type="scientific">Nephila pilipes</name>
    <name type="common">Giant wood spider</name>
    <name type="synonym">Nephila maculata</name>
    <dbReference type="NCBI Taxonomy" id="299642"/>
    <lineage>
        <taxon>Eukaryota</taxon>
        <taxon>Metazoa</taxon>
        <taxon>Ecdysozoa</taxon>
        <taxon>Arthropoda</taxon>
        <taxon>Chelicerata</taxon>
        <taxon>Arachnida</taxon>
        <taxon>Araneae</taxon>
        <taxon>Araneomorphae</taxon>
        <taxon>Entelegynae</taxon>
        <taxon>Araneoidea</taxon>
        <taxon>Nephilidae</taxon>
        <taxon>Nephila</taxon>
    </lineage>
</organism>
<accession>A0A8X6PU58</accession>
<dbReference type="AlphaFoldDB" id="A0A8X6PU58"/>
<dbReference type="EMBL" id="BMAW01073881">
    <property type="protein sequence ID" value="GFT89719.1"/>
    <property type="molecule type" value="Genomic_DNA"/>
</dbReference>